<feature type="transmembrane region" description="Helical" evidence="1">
    <location>
        <begin position="101"/>
        <end position="122"/>
    </location>
</feature>
<proteinExistence type="predicted"/>
<evidence type="ECO:0000313" key="2">
    <source>
        <dbReference type="EMBL" id="KKN80026.1"/>
    </source>
</evidence>
<keyword evidence="1" id="KW-0812">Transmembrane</keyword>
<protein>
    <submittedName>
        <fullName evidence="2">Uncharacterized protein</fullName>
    </submittedName>
</protein>
<evidence type="ECO:0000256" key="1">
    <source>
        <dbReference type="SAM" id="Phobius"/>
    </source>
</evidence>
<dbReference type="AlphaFoldDB" id="A0A0F9W2Z0"/>
<dbReference type="EMBL" id="LAZR01000238">
    <property type="protein sequence ID" value="KKN80026.1"/>
    <property type="molecule type" value="Genomic_DNA"/>
</dbReference>
<sequence length="131" mass="14634">MTDIRQTKNTSVYPSETTSVWRITFAPLVWAVHFAISYGATSVVCAKGDDVGSLRLGLGIATAVALVAIIWLAWRAWQHWDVVQDRDWENDTGTNEDRHRFLGHAAFLLSMISFIGVVYVSLPPLLIQTCQ</sequence>
<keyword evidence="1" id="KW-1133">Transmembrane helix</keyword>
<feature type="transmembrane region" description="Helical" evidence="1">
    <location>
        <begin position="20"/>
        <end position="44"/>
    </location>
</feature>
<comment type="caution">
    <text evidence="2">The sequence shown here is derived from an EMBL/GenBank/DDBJ whole genome shotgun (WGS) entry which is preliminary data.</text>
</comment>
<name>A0A0F9W2Z0_9ZZZZ</name>
<organism evidence="2">
    <name type="scientific">marine sediment metagenome</name>
    <dbReference type="NCBI Taxonomy" id="412755"/>
    <lineage>
        <taxon>unclassified sequences</taxon>
        <taxon>metagenomes</taxon>
        <taxon>ecological metagenomes</taxon>
    </lineage>
</organism>
<feature type="transmembrane region" description="Helical" evidence="1">
    <location>
        <begin position="56"/>
        <end position="74"/>
    </location>
</feature>
<reference evidence="2" key="1">
    <citation type="journal article" date="2015" name="Nature">
        <title>Complex archaea that bridge the gap between prokaryotes and eukaryotes.</title>
        <authorList>
            <person name="Spang A."/>
            <person name="Saw J.H."/>
            <person name="Jorgensen S.L."/>
            <person name="Zaremba-Niedzwiedzka K."/>
            <person name="Martijn J."/>
            <person name="Lind A.E."/>
            <person name="van Eijk R."/>
            <person name="Schleper C."/>
            <person name="Guy L."/>
            <person name="Ettema T.J."/>
        </authorList>
    </citation>
    <scope>NUCLEOTIDE SEQUENCE</scope>
</reference>
<gene>
    <name evidence="2" type="ORF">LCGC14_0334090</name>
</gene>
<keyword evidence="1" id="KW-0472">Membrane</keyword>
<accession>A0A0F9W2Z0</accession>